<reference evidence="1" key="2">
    <citation type="submission" date="2023-01" db="EMBL/GenBank/DDBJ databases">
        <authorList>
            <person name="Sun Q."/>
            <person name="Evtushenko L."/>
        </authorList>
    </citation>
    <scope>NUCLEOTIDE SEQUENCE</scope>
    <source>
        <strain evidence="1">VKM Ac-1958</strain>
    </source>
</reference>
<gene>
    <name evidence="1" type="ORF">GCM10017596_09070</name>
</gene>
<dbReference type="AlphaFoldDB" id="A0A9W6M869"/>
<accession>A0A9W6M869</accession>
<dbReference type="EMBL" id="BSET01000001">
    <property type="protein sequence ID" value="GLK01192.1"/>
    <property type="molecule type" value="Genomic_DNA"/>
</dbReference>
<organism evidence="1 2">
    <name type="scientific">Microbacterium keratanolyticum</name>
    <dbReference type="NCBI Taxonomy" id="67574"/>
    <lineage>
        <taxon>Bacteria</taxon>
        <taxon>Bacillati</taxon>
        <taxon>Actinomycetota</taxon>
        <taxon>Actinomycetes</taxon>
        <taxon>Micrococcales</taxon>
        <taxon>Microbacteriaceae</taxon>
        <taxon>Microbacterium</taxon>
    </lineage>
</organism>
<dbReference type="Proteomes" id="UP001142325">
    <property type="component" value="Unassembled WGS sequence"/>
</dbReference>
<protein>
    <recommendedName>
        <fullName evidence="3">Methane monooxygenase PmoA-like</fullName>
    </recommendedName>
</protein>
<dbReference type="InterPro" id="IPR029475">
    <property type="entry name" value="DUF6807"/>
</dbReference>
<reference evidence="1" key="1">
    <citation type="journal article" date="2014" name="Int. J. Syst. Evol. Microbiol.">
        <title>Complete genome sequence of Corynebacterium casei LMG S-19264T (=DSM 44701T), isolated from a smear-ripened cheese.</title>
        <authorList>
            <consortium name="US DOE Joint Genome Institute (JGI-PGF)"/>
            <person name="Walter F."/>
            <person name="Albersmeier A."/>
            <person name="Kalinowski J."/>
            <person name="Ruckert C."/>
        </authorList>
    </citation>
    <scope>NUCLEOTIDE SEQUENCE</scope>
    <source>
        <strain evidence="1">VKM Ac-1958</strain>
    </source>
</reference>
<dbReference type="Pfam" id="PF14100">
    <property type="entry name" value="DUF6807"/>
    <property type="match status" value="1"/>
</dbReference>
<evidence type="ECO:0000313" key="1">
    <source>
        <dbReference type="EMBL" id="GLK01192.1"/>
    </source>
</evidence>
<sequence>MHDLQTDTGDATIAIDGVEVARYSVASDVSRVDLSKPHFHPLRTRAGIEITGFAPEDHPWHHGLMFAFPRVNGHNLWGGGTFHDLDRGYVVVDDHGRMDHVRWEEVSSTEESTRLVEHNAWRGRNEQELLEERREWRVEPVHIGDVDGYLIDLDTTLINPAPFAVALATPAGRGRPDGGYGGLFLRLAVGFTADALIAEDGPVQASGHESRTFVVHGQTAAGEPVTLGLSFRDATGPGAQKWLYRFEDFASIGWAHAYDTDLEVAAHGSLRFAHRLIVLDGHVPAEEVRAAL</sequence>
<evidence type="ECO:0008006" key="3">
    <source>
        <dbReference type="Google" id="ProtNLM"/>
    </source>
</evidence>
<dbReference type="RefSeq" id="WP_204938842.1">
    <property type="nucleotide sequence ID" value="NZ_BAAAUM010000001.1"/>
</dbReference>
<comment type="caution">
    <text evidence="1">The sequence shown here is derived from an EMBL/GenBank/DDBJ whole genome shotgun (WGS) entry which is preliminary data.</text>
</comment>
<evidence type="ECO:0000313" key="2">
    <source>
        <dbReference type="Proteomes" id="UP001142325"/>
    </source>
</evidence>
<keyword evidence="2" id="KW-1185">Reference proteome</keyword>
<name>A0A9W6M869_9MICO</name>
<proteinExistence type="predicted"/>